<evidence type="ECO:0000313" key="2">
    <source>
        <dbReference type="Proteomes" id="UP000004525"/>
    </source>
</evidence>
<evidence type="ECO:0000313" key="1">
    <source>
        <dbReference type="EMBL" id="EEN80302.1"/>
    </source>
</evidence>
<organism evidence="1 2">
    <name type="scientific">Lacticaseibacillus rhamnosus (strain LMS2-1)</name>
    <dbReference type="NCBI Taxonomy" id="525361"/>
    <lineage>
        <taxon>Bacteria</taxon>
        <taxon>Bacillati</taxon>
        <taxon>Bacillota</taxon>
        <taxon>Bacilli</taxon>
        <taxon>Lactobacillales</taxon>
        <taxon>Lactobacillaceae</taxon>
        <taxon>Lacticaseibacillus</taxon>
    </lineage>
</organism>
<name>C2JXG9_LACRM</name>
<keyword evidence="2" id="KW-1185">Reference proteome</keyword>
<dbReference type="HOGENOM" id="CLU_3311907_0_0_9"/>
<dbReference type="AlphaFoldDB" id="C2JXG9"/>
<sequence>MALPKLVGLFLWPQIFARKQLLVVNSERYTVVDLSIHQI</sequence>
<dbReference type="Proteomes" id="UP000004525">
    <property type="component" value="Unassembled WGS sequence"/>
</dbReference>
<accession>C2JXG9</accession>
<proteinExistence type="predicted"/>
<protein>
    <submittedName>
        <fullName evidence="1">Uncharacterized protein</fullName>
    </submittedName>
</protein>
<gene>
    <name evidence="1" type="ORF">HMPREF0539_1603</name>
</gene>
<reference evidence="1" key="1">
    <citation type="submission" date="2009-01" db="EMBL/GenBank/DDBJ databases">
        <authorList>
            <person name="Qin X."/>
            <person name="Bachman B."/>
            <person name="Battles P."/>
            <person name="Bell A."/>
            <person name="Bess C."/>
            <person name="Bickham C."/>
            <person name="Chaboub L."/>
            <person name="Chen D."/>
            <person name="Coyle M."/>
            <person name="Deiros D.R."/>
            <person name="Dinh H."/>
            <person name="Forbes L."/>
            <person name="Fowler G."/>
            <person name="Francisco L."/>
            <person name="Fu Q."/>
            <person name="Gubbala S."/>
            <person name="Hale W."/>
            <person name="Han Y."/>
            <person name="Hemphill L."/>
            <person name="Highlander S.K."/>
            <person name="Hirani K."/>
            <person name="Hogues M."/>
            <person name="Jackson L."/>
            <person name="Jakkamsetti A."/>
            <person name="Javaid M."/>
            <person name="Jiang H."/>
            <person name="Korchina V."/>
            <person name="Kovar C."/>
            <person name="Lara F."/>
            <person name="Lee S."/>
            <person name="Mata R."/>
            <person name="Mathew T."/>
            <person name="Moen C."/>
            <person name="Morales K."/>
            <person name="Munidasa M."/>
            <person name="Nazareth L."/>
            <person name="Ngo R."/>
            <person name="Nguyen L."/>
            <person name="Okwuonu G."/>
            <person name="Ongeri F."/>
            <person name="Patil S."/>
            <person name="Petrosino J."/>
            <person name="Pham C."/>
            <person name="Pham P."/>
            <person name="Pu L.-L."/>
            <person name="Puazo M."/>
            <person name="Raj R."/>
            <person name="Reid J."/>
            <person name="Rouhana J."/>
            <person name="Saada N."/>
            <person name="Shang Y."/>
            <person name="Simmons D."/>
            <person name="Thornton R."/>
            <person name="Warren J."/>
            <person name="Weissenberger G."/>
            <person name="Zhang J."/>
            <person name="Zhang L."/>
            <person name="Zhou C."/>
            <person name="Zhu D."/>
            <person name="Muzny D."/>
            <person name="Worley K."/>
            <person name="Gibbs R."/>
        </authorList>
    </citation>
    <scope>NUCLEOTIDE SEQUENCE [LARGE SCALE GENOMIC DNA]</scope>
    <source>
        <strain evidence="1">LMS2-1</strain>
    </source>
</reference>
<dbReference type="EMBL" id="ACIZ01000066">
    <property type="protein sequence ID" value="EEN80302.1"/>
    <property type="molecule type" value="Genomic_DNA"/>
</dbReference>
<comment type="caution">
    <text evidence="1">The sequence shown here is derived from an EMBL/GenBank/DDBJ whole genome shotgun (WGS) entry which is preliminary data.</text>
</comment>